<evidence type="ECO:0000313" key="2">
    <source>
        <dbReference type="Proteomes" id="UP001059773"/>
    </source>
</evidence>
<name>A0ABY5JZ25_9BACI</name>
<reference evidence="1" key="1">
    <citation type="submission" date="2022-07" db="EMBL/GenBank/DDBJ databases">
        <title>FELIX.</title>
        <authorList>
            <person name="Wan K.H."/>
            <person name="Park S."/>
            <person name="Lawrence Q."/>
            <person name="Eichenberger J.P."/>
            <person name="Booth B.W."/>
            <person name="Piaggio A.J."/>
            <person name="Chandler J.C."/>
            <person name="Franklin A.B."/>
            <person name="Celniker S.E."/>
        </authorList>
    </citation>
    <scope>NUCLEOTIDE SEQUENCE</scope>
    <source>
        <strain evidence="1">QA-1986 374</strain>
    </source>
</reference>
<accession>A0ABY5JZ25</accession>
<dbReference type="EMBL" id="CP101914">
    <property type="protein sequence ID" value="UUI05281.1"/>
    <property type="molecule type" value="Genomic_DNA"/>
</dbReference>
<organism evidence="1 2">
    <name type="scientific">Oceanobacillus jeddahense</name>
    <dbReference type="NCBI Taxonomy" id="1462527"/>
    <lineage>
        <taxon>Bacteria</taxon>
        <taxon>Bacillati</taxon>
        <taxon>Bacillota</taxon>
        <taxon>Bacilli</taxon>
        <taxon>Bacillales</taxon>
        <taxon>Bacillaceae</taxon>
        <taxon>Oceanobacillus</taxon>
    </lineage>
</organism>
<protein>
    <submittedName>
        <fullName evidence="1">Uncharacterized protein</fullName>
    </submittedName>
</protein>
<sequence>MNAKKAPSPKKGTKLYGRGTTLVDWIKPIQSNSCLVTDGVRITFTLIDGPSVRSRVKCNQPK</sequence>
<keyword evidence="2" id="KW-1185">Reference proteome</keyword>
<dbReference type="RefSeq" id="WP_256710158.1">
    <property type="nucleotide sequence ID" value="NZ_CP101914.1"/>
</dbReference>
<dbReference type="Proteomes" id="UP001059773">
    <property type="component" value="Chromosome"/>
</dbReference>
<proteinExistence type="predicted"/>
<evidence type="ECO:0000313" key="1">
    <source>
        <dbReference type="EMBL" id="UUI05281.1"/>
    </source>
</evidence>
<gene>
    <name evidence="1" type="ORF">NP439_11820</name>
</gene>